<comment type="subcellular location">
    <subcellularLocation>
        <location evidence="1 6">Nucleus</location>
    </subcellularLocation>
</comment>
<evidence type="ECO:0000256" key="6">
    <source>
        <dbReference type="PIRNR" id="PIRNR009415"/>
    </source>
</evidence>
<dbReference type="Pfam" id="PF02268">
    <property type="entry name" value="TFIIA_gamma_N"/>
    <property type="match status" value="1"/>
</dbReference>
<dbReference type="Pfam" id="PF02751">
    <property type="entry name" value="TFIIA_gamma_C"/>
    <property type="match status" value="1"/>
</dbReference>
<dbReference type="Proteomes" id="UP001497444">
    <property type="component" value="Chromosome 6"/>
</dbReference>
<proteinExistence type="inferred from homology"/>
<evidence type="ECO:0000259" key="8">
    <source>
        <dbReference type="Pfam" id="PF02751"/>
    </source>
</evidence>
<evidence type="ECO:0000256" key="4">
    <source>
        <dbReference type="ARBA" id="ARBA00023163"/>
    </source>
</evidence>
<dbReference type="InterPro" id="IPR015871">
    <property type="entry name" value="TFIIA_gsu_C"/>
</dbReference>
<dbReference type="PIRSF" id="PIRSF009415">
    <property type="entry name" value="Hum_TFIIA_gamma"/>
    <property type="match status" value="1"/>
</dbReference>
<dbReference type="InterPro" id="IPR003194">
    <property type="entry name" value="TFIIA_gsu"/>
</dbReference>
<evidence type="ECO:0000256" key="1">
    <source>
        <dbReference type="ARBA" id="ARBA00004123"/>
    </source>
</evidence>
<dbReference type="InterPro" id="IPR009083">
    <property type="entry name" value="TFIIA_a-hlx"/>
</dbReference>
<gene>
    <name evidence="9" type="ORF">CSSPJE1EN1_LOCUS20936</name>
</gene>
<protein>
    <recommendedName>
        <fullName evidence="6">Transcription initiation factor IIA subunit 2</fullName>
    </recommendedName>
</protein>
<organism evidence="9 10">
    <name type="scientific">Sphagnum jensenii</name>
    <dbReference type="NCBI Taxonomy" id="128206"/>
    <lineage>
        <taxon>Eukaryota</taxon>
        <taxon>Viridiplantae</taxon>
        <taxon>Streptophyta</taxon>
        <taxon>Embryophyta</taxon>
        <taxon>Bryophyta</taxon>
        <taxon>Sphagnophytina</taxon>
        <taxon>Sphagnopsida</taxon>
        <taxon>Sphagnales</taxon>
        <taxon>Sphagnaceae</taxon>
        <taxon>Sphagnum</taxon>
    </lineage>
</organism>
<dbReference type="PANTHER" id="PTHR10966">
    <property type="entry name" value="TRANSCRIPTION INITIATION FACTOR IIA SUBUNIT 2"/>
    <property type="match status" value="1"/>
</dbReference>
<sequence length="106" mass="12000">MASYELYRKSSIGTSLTDALEEMVTNGTITPLLAVKVLMQFDKSMQDALQTKVKSKTHFKGHLHTYRFCDNVWTFILENAAFKTDNETQSVDHVKIVACDAKIIAR</sequence>
<comment type="similarity">
    <text evidence="2 6">Belongs to the TFIIA subunit 2 family.</text>
</comment>
<accession>A0ABP0XCE0</accession>
<dbReference type="EMBL" id="OZ020101">
    <property type="protein sequence ID" value="CAK9275458.1"/>
    <property type="molecule type" value="Genomic_DNA"/>
</dbReference>
<dbReference type="CDD" id="cd10145">
    <property type="entry name" value="TFIIA_gamma_N"/>
    <property type="match status" value="1"/>
</dbReference>
<evidence type="ECO:0000256" key="2">
    <source>
        <dbReference type="ARBA" id="ARBA00007675"/>
    </source>
</evidence>
<dbReference type="Gene3D" id="1.10.287.190">
    <property type="entry name" value="Transcription factor IIA gamma subunit, alpha-helical domain"/>
    <property type="match status" value="1"/>
</dbReference>
<dbReference type="SUPFAM" id="SSF47396">
    <property type="entry name" value="Transcription factor IIA (TFIIA), alpha-helical domain"/>
    <property type="match status" value="1"/>
</dbReference>
<feature type="domain" description="Transcription initiation factor IIA gamma subunit C-terminal" evidence="8">
    <location>
        <begin position="60"/>
        <end position="101"/>
    </location>
</feature>
<evidence type="ECO:0000313" key="9">
    <source>
        <dbReference type="EMBL" id="CAK9275458.1"/>
    </source>
</evidence>
<feature type="domain" description="Transcription initiation factor IIA gamma subunit N-terminal" evidence="7">
    <location>
        <begin position="3"/>
        <end position="49"/>
    </location>
</feature>
<dbReference type="InterPro" id="IPR015872">
    <property type="entry name" value="TFIIA_gsu_N"/>
</dbReference>
<evidence type="ECO:0000313" key="10">
    <source>
        <dbReference type="Proteomes" id="UP001497444"/>
    </source>
</evidence>
<dbReference type="SUPFAM" id="SSF50784">
    <property type="entry name" value="Transcription factor IIA (TFIIA), beta-barrel domain"/>
    <property type="match status" value="1"/>
</dbReference>
<keyword evidence="10" id="KW-1185">Reference proteome</keyword>
<dbReference type="Gene3D" id="2.30.18.10">
    <property type="entry name" value="Transcription factor IIA (TFIIA), beta-barrel domain"/>
    <property type="match status" value="1"/>
</dbReference>
<keyword evidence="5 6" id="KW-0539">Nucleus</keyword>
<keyword evidence="4 6" id="KW-0804">Transcription</keyword>
<reference evidence="9" key="1">
    <citation type="submission" date="2024-02" db="EMBL/GenBank/DDBJ databases">
        <authorList>
            <consortium name="ELIXIR-Norway"/>
            <consortium name="Elixir Norway"/>
        </authorList>
    </citation>
    <scope>NUCLEOTIDE SEQUENCE</scope>
</reference>
<dbReference type="InterPro" id="IPR009088">
    <property type="entry name" value="TFIIA_b-brl"/>
</dbReference>
<keyword evidence="3 6" id="KW-0805">Transcription regulation</keyword>
<name>A0ABP0XCE0_9BRYO</name>
<evidence type="ECO:0000256" key="5">
    <source>
        <dbReference type="ARBA" id="ARBA00023242"/>
    </source>
</evidence>
<evidence type="ECO:0000259" key="7">
    <source>
        <dbReference type="Pfam" id="PF02268"/>
    </source>
</evidence>
<evidence type="ECO:0000256" key="3">
    <source>
        <dbReference type="ARBA" id="ARBA00023015"/>
    </source>
</evidence>
<dbReference type="CDD" id="cd10014">
    <property type="entry name" value="TFIIA_gamma_C"/>
    <property type="match status" value="1"/>
</dbReference>
<comment type="function">
    <text evidence="6">TFIIA is a component of the transcription machinery of RNA polymerase II and plays an important role in transcriptional activation.</text>
</comment>